<gene>
    <name evidence="5" type="ORF">SAY86_031114</name>
</gene>
<dbReference type="PANTHER" id="PTHR45826">
    <property type="entry name" value="POLYAMINE TRANSPORTER PUT1"/>
    <property type="match status" value="1"/>
</dbReference>
<dbReference type="EMBL" id="JAXQNO010000005">
    <property type="protein sequence ID" value="KAK4798788.1"/>
    <property type="molecule type" value="Genomic_DNA"/>
</dbReference>
<name>A0AAN7MTP4_TRANT</name>
<keyword evidence="6" id="KW-1185">Reference proteome</keyword>
<keyword evidence="2" id="KW-0813">Transport</keyword>
<evidence type="ECO:0000313" key="6">
    <source>
        <dbReference type="Proteomes" id="UP001346149"/>
    </source>
</evidence>
<comment type="subcellular location">
    <subcellularLocation>
        <location evidence="1">Cell membrane</location>
        <topology evidence="1">Multi-pass membrane protein</topology>
    </subcellularLocation>
</comment>
<proteinExistence type="predicted"/>
<dbReference type="PANTHER" id="PTHR45826:SF4">
    <property type="entry name" value="NEUTRAL AMINO ACID TRANSPORTER"/>
    <property type="match status" value="1"/>
</dbReference>
<reference evidence="5 6" key="1">
    <citation type="journal article" date="2023" name="Hortic Res">
        <title>Pangenome of water caltrop reveals structural variations and asymmetric subgenome divergence after allopolyploidization.</title>
        <authorList>
            <person name="Zhang X."/>
            <person name="Chen Y."/>
            <person name="Wang L."/>
            <person name="Yuan Y."/>
            <person name="Fang M."/>
            <person name="Shi L."/>
            <person name="Lu R."/>
            <person name="Comes H.P."/>
            <person name="Ma Y."/>
            <person name="Chen Y."/>
            <person name="Huang G."/>
            <person name="Zhou Y."/>
            <person name="Zheng Z."/>
            <person name="Qiu Y."/>
        </authorList>
    </citation>
    <scope>NUCLEOTIDE SEQUENCE [LARGE SCALE GENOMIC DNA]</scope>
    <source>
        <strain evidence="5">F231</strain>
    </source>
</reference>
<evidence type="ECO:0000313" key="5">
    <source>
        <dbReference type="EMBL" id="KAK4798788.1"/>
    </source>
</evidence>
<evidence type="ECO:0000256" key="4">
    <source>
        <dbReference type="SAM" id="Phobius"/>
    </source>
</evidence>
<feature type="transmembrane region" description="Helical" evidence="4">
    <location>
        <begin position="84"/>
        <end position="108"/>
    </location>
</feature>
<dbReference type="GO" id="GO:0005886">
    <property type="term" value="C:plasma membrane"/>
    <property type="evidence" value="ECO:0007669"/>
    <property type="project" value="UniProtKB-SubCell"/>
</dbReference>
<dbReference type="AlphaFoldDB" id="A0AAN7MTP4"/>
<evidence type="ECO:0000256" key="1">
    <source>
        <dbReference type="ARBA" id="ARBA00004651"/>
    </source>
</evidence>
<keyword evidence="3" id="KW-1003">Cell membrane</keyword>
<accession>A0AAN7MTP4</accession>
<organism evidence="5 6">
    <name type="scientific">Trapa natans</name>
    <name type="common">Water chestnut</name>
    <dbReference type="NCBI Taxonomy" id="22666"/>
    <lineage>
        <taxon>Eukaryota</taxon>
        <taxon>Viridiplantae</taxon>
        <taxon>Streptophyta</taxon>
        <taxon>Embryophyta</taxon>
        <taxon>Tracheophyta</taxon>
        <taxon>Spermatophyta</taxon>
        <taxon>Magnoliopsida</taxon>
        <taxon>eudicotyledons</taxon>
        <taxon>Gunneridae</taxon>
        <taxon>Pentapetalae</taxon>
        <taxon>rosids</taxon>
        <taxon>malvids</taxon>
        <taxon>Myrtales</taxon>
        <taxon>Lythraceae</taxon>
        <taxon>Trapa</taxon>
    </lineage>
</organism>
<dbReference type="GO" id="GO:0022857">
    <property type="term" value="F:transmembrane transporter activity"/>
    <property type="evidence" value="ECO:0007669"/>
    <property type="project" value="InterPro"/>
</dbReference>
<evidence type="ECO:0000256" key="2">
    <source>
        <dbReference type="ARBA" id="ARBA00022448"/>
    </source>
</evidence>
<sequence length="130" mass="14601">MGMFVVEMSSDSFHLLGRSSSQRDPDMALFFLSPLEWCSSRWVSFQEIVAAENFLYCFGMIMEFAALLKLRFKHPAAERPYKIPFGTAGSVLMCVPPTVLLLTVVALASGKVMALGLVLETSLRYIEKRR</sequence>
<dbReference type="Proteomes" id="UP001346149">
    <property type="component" value="Unassembled WGS sequence"/>
</dbReference>
<keyword evidence="4" id="KW-0812">Transmembrane</keyword>
<keyword evidence="4" id="KW-0472">Membrane</keyword>
<evidence type="ECO:0000256" key="3">
    <source>
        <dbReference type="ARBA" id="ARBA00022475"/>
    </source>
</evidence>
<dbReference type="InterPro" id="IPR044566">
    <property type="entry name" value="RMV1-like"/>
</dbReference>
<protein>
    <submittedName>
        <fullName evidence="5">Uncharacterized protein</fullName>
    </submittedName>
</protein>
<comment type="caution">
    <text evidence="5">The sequence shown here is derived from an EMBL/GenBank/DDBJ whole genome shotgun (WGS) entry which is preliminary data.</text>
</comment>
<keyword evidence="4" id="KW-1133">Transmembrane helix</keyword>